<sequence length="229" mass="26003">MSLKLKTTTPPSPLLQIQNWSIRHLTLVKIIVSILYLVGIAGMAIPEIRPYFQYLTPFHLLMTVGVMLLFHSDWNKQFLIFAAAAWTLGYGSEALGVHTGFPFGNYAYGPVLGVQLLEVPLMIGVNWLILVYLTGSILNRLISKDWLAAILGAFMMVLIDFAIEPVAIALDFWSWEGNEIPLSNYLGWLGVAFIIHMIYRKLQFKKENKISFFLLFNLTAFFVILNFII</sequence>
<proteinExistence type="predicted"/>
<comment type="caution">
    <text evidence="2">The sequence shown here is derived from an EMBL/GenBank/DDBJ whole genome shotgun (WGS) entry which is preliminary data.</text>
</comment>
<keyword evidence="3" id="KW-1185">Reference proteome</keyword>
<dbReference type="Proteomes" id="UP000004478">
    <property type="component" value="Unassembled WGS sequence"/>
</dbReference>
<protein>
    <submittedName>
        <fullName evidence="2">Carotene biosynthesis associated membrane protein</fullName>
    </submittedName>
</protein>
<feature type="transmembrane region" description="Helical" evidence="1">
    <location>
        <begin position="182"/>
        <end position="199"/>
    </location>
</feature>
<feature type="transmembrane region" description="Helical" evidence="1">
    <location>
        <begin position="26"/>
        <end position="45"/>
    </location>
</feature>
<feature type="transmembrane region" description="Helical" evidence="1">
    <location>
        <begin position="211"/>
        <end position="228"/>
    </location>
</feature>
<name>K1LZG8_CECL9</name>
<dbReference type="PANTHER" id="PTHR39419">
    <property type="entry name" value="SLL0814 PROTEIN"/>
    <property type="match status" value="1"/>
</dbReference>
<evidence type="ECO:0000256" key="1">
    <source>
        <dbReference type="SAM" id="Phobius"/>
    </source>
</evidence>
<keyword evidence="1" id="KW-0472">Membrane</keyword>
<keyword evidence="1" id="KW-0812">Transmembrane</keyword>
<accession>K1LZG8</accession>
<dbReference type="OrthoDB" id="9811293at2"/>
<feature type="transmembrane region" description="Helical" evidence="1">
    <location>
        <begin position="121"/>
        <end position="139"/>
    </location>
</feature>
<dbReference type="AlphaFoldDB" id="K1LZG8"/>
<feature type="transmembrane region" description="Helical" evidence="1">
    <location>
        <begin position="51"/>
        <end position="71"/>
    </location>
</feature>
<organism evidence="2 3">
    <name type="scientific">Cecembia lonarensis (strain CCUG 58316 / KCTC 22772 / LW9)</name>
    <dbReference type="NCBI Taxonomy" id="1225176"/>
    <lineage>
        <taxon>Bacteria</taxon>
        <taxon>Pseudomonadati</taxon>
        <taxon>Bacteroidota</taxon>
        <taxon>Cytophagia</taxon>
        <taxon>Cytophagales</taxon>
        <taxon>Cyclobacteriaceae</taxon>
        <taxon>Cecembia</taxon>
    </lineage>
</organism>
<dbReference type="EMBL" id="AMGM01000024">
    <property type="protein sequence ID" value="EKB49509.1"/>
    <property type="molecule type" value="Genomic_DNA"/>
</dbReference>
<feature type="transmembrane region" description="Helical" evidence="1">
    <location>
        <begin position="78"/>
        <end position="101"/>
    </location>
</feature>
<keyword evidence="1" id="KW-1133">Transmembrane helix</keyword>
<evidence type="ECO:0000313" key="3">
    <source>
        <dbReference type="Proteomes" id="UP000004478"/>
    </source>
</evidence>
<dbReference type="PANTHER" id="PTHR39419:SF1">
    <property type="entry name" value="SLL0814 PROTEIN"/>
    <property type="match status" value="1"/>
</dbReference>
<dbReference type="Pfam" id="PF04240">
    <property type="entry name" value="Caroten_synth"/>
    <property type="match status" value="1"/>
</dbReference>
<gene>
    <name evidence="2" type="ORF">B879_01906</name>
</gene>
<dbReference type="InterPro" id="IPR007354">
    <property type="entry name" value="CruF-like"/>
</dbReference>
<evidence type="ECO:0000313" key="2">
    <source>
        <dbReference type="EMBL" id="EKB49509.1"/>
    </source>
</evidence>
<feature type="transmembrane region" description="Helical" evidence="1">
    <location>
        <begin position="146"/>
        <end position="170"/>
    </location>
</feature>
<dbReference type="RefSeq" id="WP_009184936.1">
    <property type="nucleotide sequence ID" value="NZ_AMGM01000024.1"/>
</dbReference>
<reference evidence="2 3" key="1">
    <citation type="journal article" date="2012" name="J. Bacteriol.">
        <title>Draft Genome Sequence of Cecembia lonarensis Strain LW9T, Isolated from Lonar Lake, a Haloalkaline Lake in India.</title>
        <authorList>
            <person name="Shivaji S."/>
            <person name="Ara S."/>
            <person name="Singh A."/>
            <person name="Pinnaka A.K."/>
        </authorList>
    </citation>
    <scope>NUCLEOTIDE SEQUENCE [LARGE SCALE GENOMIC DNA]</scope>
    <source>
        <strain evidence="2 3">LW9</strain>
    </source>
</reference>